<dbReference type="SUPFAM" id="SSF53474">
    <property type="entry name" value="alpha/beta-Hydrolases"/>
    <property type="match status" value="1"/>
</dbReference>
<dbReference type="GO" id="GO:0016020">
    <property type="term" value="C:membrane"/>
    <property type="evidence" value="ECO:0007669"/>
    <property type="project" value="TreeGrafter"/>
</dbReference>
<organism evidence="2">
    <name type="scientific">bioreactor metagenome</name>
    <dbReference type="NCBI Taxonomy" id="1076179"/>
    <lineage>
        <taxon>unclassified sequences</taxon>
        <taxon>metagenomes</taxon>
        <taxon>ecological metagenomes</taxon>
    </lineage>
</organism>
<protein>
    <recommendedName>
        <fullName evidence="1">AB hydrolase-1 domain-containing protein</fullName>
    </recommendedName>
</protein>
<dbReference type="Gene3D" id="3.40.50.1820">
    <property type="entry name" value="alpha/beta hydrolase"/>
    <property type="match status" value="1"/>
</dbReference>
<dbReference type="GO" id="GO:0046464">
    <property type="term" value="P:acylglycerol catabolic process"/>
    <property type="evidence" value="ECO:0007669"/>
    <property type="project" value="TreeGrafter"/>
</dbReference>
<feature type="domain" description="AB hydrolase-1" evidence="1">
    <location>
        <begin position="46"/>
        <end position="245"/>
    </location>
</feature>
<accession>A0A644WTI1</accession>
<proteinExistence type="predicted"/>
<dbReference type="InterPro" id="IPR029058">
    <property type="entry name" value="AB_hydrolase_fold"/>
</dbReference>
<comment type="caution">
    <text evidence="2">The sequence shown here is derived from an EMBL/GenBank/DDBJ whole genome shotgun (WGS) entry which is preliminary data.</text>
</comment>
<dbReference type="InterPro" id="IPR050266">
    <property type="entry name" value="AB_hydrolase_sf"/>
</dbReference>
<dbReference type="InterPro" id="IPR000073">
    <property type="entry name" value="AB_hydrolase_1"/>
</dbReference>
<evidence type="ECO:0000259" key="1">
    <source>
        <dbReference type="Pfam" id="PF12697"/>
    </source>
</evidence>
<dbReference type="PANTHER" id="PTHR43798">
    <property type="entry name" value="MONOACYLGLYCEROL LIPASE"/>
    <property type="match status" value="1"/>
</dbReference>
<gene>
    <name evidence="2" type="ORF">SDC9_53333</name>
</gene>
<dbReference type="AlphaFoldDB" id="A0A644WTI1"/>
<dbReference type="EMBL" id="VSSQ01001291">
    <property type="protein sequence ID" value="MPM07029.1"/>
    <property type="molecule type" value="Genomic_DNA"/>
</dbReference>
<dbReference type="PANTHER" id="PTHR43798:SF33">
    <property type="entry name" value="HYDROLASE, PUTATIVE (AFU_ORTHOLOGUE AFUA_2G14860)-RELATED"/>
    <property type="match status" value="1"/>
</dbReference>
<reference evidence="2" key="1">
    <citation type="submission" date="2019-08" db="EMBL/GenBank/DDBJ databases">
        <authorList>
            <person name="Kucharzyk K."/>
            <person name="Murdoch R.W."/>
            <person name="Higgins S."/>
            <person name="Loffler F."/>
        </authorList>
    </citation>
    <scope>NUCLEOTIDE SEQUENCE</scope>
</reference>
<dbReference type="Pfam" id="PF12697">
    <property type="entry name" value="Abhydrolase_6"/>
    <property type="match status" value="1"/>
</dbReference>
<dbReference type="GO" id="GO:0047372">
    <property type="term" value="F:monoacylglycerol lipase activity"/>
    <property type="evidence" value="ECO:0007669"/>
    <property type="project" value="TreeGrafter"/>
</dbReference>
<sequence>MTRLYGQDPFSLVLVHGGPGAAGSMSILADNLSEEMGVIESLQTKLTIDDLIEELHQDIVGSTKNKVTLVGHSWGAMLSLLFTNRYPKIVERLILIGCPPLTPDFSEQITSNRFRRLSPYEAEMFNKHVEQLAKISDSVNAAESFKIIEELTYRTDNYSPMDLETIHRKVLFNPEVFGSVWSEAEKLRRDGKFSSILGKIKVPIFLIHGTFDPHPVDSVIQTMKSSGAKYTYIPIENCGHTPFFEKSISSEFHHLIQFISTFSTKPVKYTGKIPACGVYCGNCPSFTKEKNPCSGAEFNSEKCKRCKTFHQCCEKNGITHCYQCKIFPCTVFKTFSKRWLKHGQNFIQNQKIIKTIGEQGFLKLCR</sequence>
<evidence type="ECO:0000313" key="2">
    <source>
        <dbReference type="EMBL" id="MPM07029.1"/>
    </source>
</evidence>
<name>A0A644WTI1_9ZZZZ</name>